<feature type="region of interest" description="Disordered" evidence="1">
    <location>
        <begin position="1"/>
        <end position="33"/>
    </location>
</feature>
<sequence length="73" mass="8086">MPAAPSLPPRSLRRQGGDFDVQGQSPRGAPSLSLRSLQRQGGDFDFLTPDPYRWVPRPCLCVLCRDRAGTLTF</sequence>
<dbReference type="EMBL" id="OMOD01000164">
    <property type="protein sequence ID" value="SPF46799.1"/>
    <property type="molecule type" value="Genomic_DNA"/>
</dbReference>
<dbReference type="Proteomes" id="UP000238701">
    <property type="component" value="Unassembled WGS sequence"/>
</dbReference>
<proteinExistence type="predicted"/>
<organism evidence="2 3">
    <name type="scientific">Candidatus Sulfotelmatobacter kueseliae</name>
    <dbReference type="NCBI Taxonomy" id="2042962"/>
    <lineage>
        <taxon>Bacteria</taxon>
        <taxon>Pseudomonadati</taxon>
        <taxon>Acidobacteriota</taxon>
        <taxon>Terriglobia</taxon>
        <taxon>Terriglobales</taxon>
        <taxon>Candidatus Korobacteraceae</taxon>
        <taxon>Candidatus Sulfotelmatobacter</taxon>
    </lineage>
</organism>
<name>A0A2U3L4W4_9BACT</name>
<protein>
    <submittedName>
        <fullName evidence="2">Uncharacterized protein</fullName>
    </submittedName>
</protein>
<evidence type="ECO:0000313" key="3">
    <source>
        <dbReference type="Proteomes" id="UP000238701"/>
    </source>
</evidence>
<dbReference type="AlphaFoldDB" id="A0A2U3L4W4"/>
<evidence type="ECO:0000313" key="2">
    <source>
        <dbReference type="EMBL" id="SPF46799.1"/>
    </source>
</evidence>
<accession>A0A2U3L4W4</accession>
<evidence type="ECO:0000256" key="1">
    <source>
        <dbReference type="SAM" id="MobiDB-lite"/>
    </source>
</evidence>
<gene>
    <name evidence="2" type="ORF">SBA1_680053</name>
</gene>
<reference evidence="3" key="1">
    <citation type="submission" date="2018-02" db="EMBL/GenBank/DDBJ databases">
        <authorList>
            <person name="Hausmann B."/>
        </authorList>
    </citation>
    <scope>NUCLEOTIDE SEQUENCE [LARGE SCALE GENOMIC DNA]</scope>
    <source>
        <strain evidence="3">Peat soil MAG SbA1</strain>
    </source>
</reference>